<sequence length="104" mass="11493">MDGPVSLLGGPLRVVPGWFTGSAPDIQGKDGEKRHVHSALNFAFVVESRVGKTPVDTEEDFRARILAACDSVRTIPGLFQRIPQNLVRRCHVCIEAEGRNFEHL</sequence>
<evidence type="ECO:0000313" key="2">
    <source>
        <dbReference type="Proteomes" id="UP001148838"/>
    </source>
</evidence>
<comment type="caution">
    <text evidence="1">The sequence shown here is derived from an EMBL/GenBank/DDBJ whole genome shotgun (WGS) entry which is preliminary data.</text>
</comment>
<dbReference type="EMBL" id="JAJSOF020000015">
    <property type="protein sequence ID" value="KAJ4440969.1"/>
    <property type="molecule type" value="Genomic_DNA"/>
</dbReference>
<name>A0ABQ8T3B6_PERAM</name>
<evidence type="ECO:0008006" key="3">
    <source>
        <dbReference type="Google" id="ProtNLM"/>
    </source>
</evidence>
<organism evidence="1 2">
    <name type="scientific">Periplaneta americana</name>
    <name type="common">American cockroach</name>
    <name type="synonym">Blatta americana</name>
    <dbReference type="NCBI Taxonomy" id="6978"/>
    <lineage>
        <taxon>Eukaryota</taxon>
        <taxon>Metazoa</taxon>
        <taxon>Ecdysozoa</taxon>
        <taxon>Arthropoda</taxon>
        <taxon>Hexapoda</taxon>
        <taxon>Insecta</taxon>
        <taxon>Pterygota</taxon>
        <taxon>Neoptera</taxon>
        <taxon>Polyneoptera</taxon>
        <taxon>Dictyoptera</taxon>
        <taxon>Blattodea</taxon>
        <taxon>Blattoidea</taxon>
        <taxon>Blattidae</taxon>
        <taxon>Blattinae</taxon>
        <taxon>Periplaneta</taxon>
    </lineage>
</organism>
<evidence type="ECO:0000313" key="1">
    <source>
        <dbReference type="EMBL" id="KAJ4440969.1"/>
    </source>
</evidence>
<proteinExistence type="predicted"/>
<reference evidence="1 2" key="1">
    <citation type="journal article" date="2022" name="Allergy">
        <title>Genome assembly and annotation of Periplaneta americana reveal a comprehensive cockroach allergen profile.</title>
        <authorList>
            <person name="Wang L."/>
            <person name="Xiong Q."/>
            <person name="Saelim N."/>
            <person name="Wang L."/>
            <person name="Nong W."/>
            <person name="Wan A.T."/>
            <person name="Shi M."/>
            <person name="Liu X."/>
            <person name="Cao Q."/>
            <person name="Hui J.H.L."/>
            <person name="Sookrung N."/>
            <person name="Leung T.F."/>
            <person name="Tungtrongchitr A."/>
            <person name="Tsui S.K.W."/>
        </authorList>
    </citation>
    <scope>NUCLEOTIDE SEQUENCE [LARGE SCALE GENOMIC DNA]</scope>
    <source>
        <strain evidence="1">PWHHKU_190912</strain>
    </source>
</reference>
<protein>
    <recommendedName>
        <fullName evidence="3">Per a allergen</fullName>
    </recommendedName>
</protein>
<keyword evidence="2" id="KW-1185">Reference proteome</keyword>
<accession>A0ABQ8T3B6</accession>
<dbReference type="Proteomes" id="UP001148838">
    <property type="component" value="Unassembled WGS sequence"/>
</dbReference>
<gene>
    <name evidence="1" type="ORF">ANN_10818</name>
</gene>